<sequence length="510" mass="57072">MTNEFGSDAAVSYGELNHRAFGENTRVITILFFISILVCCLDIIVIVSCRCCSAITNYFSSKSLKRNNFNDLKKSTDNNINSNDKIVGDDDDKDGDVTDEDKDVRSSSSSCCNEKLQCGDGDEMNDERKNVDENDLNNENTKKELLKNSANKKAVSGSCAADVRKPSLTSQPIRATHTLISKKSSSSSSPSSHQLVSSSLPYERFVKIRNRNCCGVTDLHSDHCVINTDYNNNENNNDNNKNSINNNKLYIGQNIDNTNTNLKPTDDITNEANLAGMLGAGGINFNKSVQSKRQSWPLATASKHTDHNVTPNGIEFNRFSQSLLHSYNHLSPIFAARTSAKKIKFSQRKRSLSNCYSSVPTMRSFLLGSFPGSKLQLSNTSSHVLFNCLDENKRQRSDSYNSHNNNNDISHNNNHNHSYGKMDTLKMINNLNGEVSVIKNSLEEIKTSLEQFKSRLADKLYPNHSAFRLTPLSPLSPPDEEKKKINFRNNDDSGFQFNQTMMWDSEETGF</sequence>
<keyword evidence="5" id="KW-1185">Reference proteome</keyword>
<dbReference type="AlphaFoldDB" id="T1F9G8"/>
<reference evidence="3 5" key="2">
    <citation type="journal article" date="2013" name="Nature">
        <title>Insights into bilaterian evolution from three spiralian genomes.</title>
        <authorList>
            <person name="Simakov O."/>
            <person name="Marletaz F."/>
            <person name="Cho S.J."/>
            <person name="Edsinger-Gonzales E."/>
            <person name="Havlak P."/>
            <person name="Hellsten U."/>
            <person name="Kuo D.H."/>
            <person name="Larsson T."/>
            <person name="Lv J."/>
            <person name="Arendt D."/>
            <person name="Savage R."/>
            <person name="Osoegawa K."/>
            <person name="de Jong P."/>
            <person name="Grimwood J."/>
            <person name="Chapman J.A."/>
            <person name="Shapiro H."/>
            <person name="Aerts A."/>
            <person name="Otillar R.P."/>
            <person name="Terry A.Y."/>
            <person name="Boore J.L."/>
            <person name="Grigoriev I.V."/>
            <person name="Lindberg D.R."/>
            <person name="Seaver E.C."/>
            <person name="Weisblat D.A."/>
            <person name="Putnam N.H."/>
            <person name="Rokhsar D.S."/>
        </authorList>
    </citation>
    <scope>NUCLEOTIDE SEQUENCE</scope>
</reference>
<reference evidence="5" key="1">
    <citation type="submission" date="2012-12" db="EMBL/GenBank/DDBJ databases">
        <authorList>
            <person name="Hellsten U."/>
            <person name="Grimwood J."/>
            <person name="Chapman J.A."/>
            <person name="Shapiro H."/>
            <person name="Aerts A."/>
            <person name="Otillar R.P."/>
            <person name="Terry A.Y."/>
            <person name="Boore J.L."/>
            <person name="Simakov O."/>
            <person name="Marletaz F."/>
            <person name="Cho S.-J."/>
            <person name="Edsinger-Gonzales E."/>
            <person name="Havlak P."/>
            <person name="Kuo D.-H."/>
            <person name="Larsson T."/>
            <person name="Lv J."/>
            <person name="Arendt D."/>
            <person name="Savage R."/>
            <person name="Osoegawa K."/>
            <person name="de Jong P."/>
            <person name="Lindberg D.R."/>
            <person name="Seaver E.C."/>
            <person name="Weisblat D.A."/>
            <person name="Putnam N.H."/>
            <person name="Grigoriev I.V."/>
            <person name="Rokhsar D.S."/>
        </authorList>
    </citation>
    <scope>NUCLEOTIDE SEQUENCE</scope>
</reference>
<feature type="compositionally biased region" description="Low complexity" evidence="1">
    <location>
        <begin position="181"/>
        <end position="198"/>
    </location>
</feature>
<feature type="region of interest" description="Disordered" evidence="1">
    <location>
        <begin position="179"/>
        <end position="198"/>
    </location>
</feature>
<accession>T1F9G8</accession>
<dbReference type="InParanoid" id="T1F9G8"/>
<dbReference type="RefSeq" id="XP_009021301.1">
    <property type="nucleotide sequence ID" value="XM_009023053.1"/>
</dbReference>
<dbReference type="Proteomes" id="UP000015101">
    <property type="component" value="Unassembled WGS sequence"/>
</dbReference>
<evidence type="ECO:0000256" key="1">
    <source>
        <dbReference type="SAM" id="MobiDB-lite"/>
    </source>
</evidence>
<gene>
    <name evidence="4" type="primary">20205467</name>
    <name evidence="3" type="ORF">HELRODRAFT_175645</name>
</gene>
<feature type="region of interest" description="Disordered" evidence="1">
    <location>
        <begin position="395"/>
        <end position="418"/>
    </location>
</feature>
<name>T1F9G8_HELRO</name>
<keyword evidence="2" id="KW-0472">Membrane</keyword>
<feature type="region of interest" description="Disordered" evidence="1">
    <location>
        <begin position="80"/>
        <end position="150"/>
    </location>
</feature>
<keyword evidence="2" id="KW-0812">Transmembrane</keyword>
<protein>
    <submittedName>
        <fullName evidence="3 4">Uncharacterized protein</fullName>
    </submittedName>
</protein>
<evidence type="ECO:0000313" key="3">
    <source>
        <dbReference type="EMBL" id="ESO00664.1"/>
    </source>
</evidence>
<feature type="compositionally biased region" description="Low complexity" evidence="1">
    <location>
        <begin position="398"/>
        <end position="418"/>
    </location>
</feature>
<evidence type="ECO:0000313" key="4">
    <source>
        <dbReference type="EnsemblMetazoa" id="HelroP175645"/>
    </source>
</evidence>
<dbReference type="HOGENOM" id="CLU_534520_0_0_1"/>
<feature type="transmembrane region" description="Helical" evidence="2">
    <location>
        <begin position="27"/>
        <end position="47"/>
    </location>
</feature>
<feature type="compositionally biased region" description="Acidic residues" evidence="1">
    <location>
        <begin position="89"/>
        <end position="101"/>
    </location>
</feature>
<dbReference type="GeneID" id="20205467"/>
<dbReference type="EnsemblMetazoa" id="HelroT175645">
    <property type="protein sequence ID" value="HelroP175645"/>
    <property type="gene ID" value="HelroG175645"/>
</dbReference>
<proteinExistence type="predicted"/>
<keyword evidence="2" id="KW-1133">Transmembrane helix</keyword>
<dbReference type="CTD" id="20205467"/>
<dbReference type="KEGG" id="hro:HELRODRAFT_175645"/>
<evidence type="ECO:0000256" key="2">
    <source>
        <dbReference type="SAM" id="Phobius"/>
    </source>
</evidence>
<dbReference type="EMBL" id="KB096900">
    <property type="protein sequence ID" value="ESO00664.1"/>
    <property type="molecule type" value="Genomic_DNA"/>
</dbReference>
<evidence type="ECO:0000313" key="5">
    <source>
        <dbReference type="Proteomes" id="UP000015101"/>
    </source>
</evidence>
<dbReference type="EMBL" id="AMQM01005384">
    <property type="status" value="NOT_ANNOTATED_CDS"/>
    <property type="molecule type" value="Genomic_DNA"/>
</dbReference>
<organism evidence="4 5">
    <name type="scientific">Helobdella robusta</name>
    <name type="common">Californian leech</name>
    <dbReference type="NCBI Taxonomy" id="6412"/>
    <lineage>
        <taxon>Eukaryota</taxon>
        <taxon>Metazoa</taxon>
        <taxon>Spiralia</taxon>
        <taxon>Lophotrochozoa</taxon>
        <taxon>Annelida</taxon>
        <taxon>Clitellata</taxon>
        <taxon>Hirudinea</taxon>
        <taxon>Rhynchobdellida</taxon>
        <taxon>Glossiphoniidae</taxon>
        <taxon>Helobdella</taxon>
    </lineage>
</organism>
<reference evidence="4" key="3">
    <citation type="submission" date="2015-06" db="UniProtKB">
        <authorList>
            <consortium name="EnsemblMetazoa"/>
        </authorList>
    </citation>
    <scope>IDENTIFICATION</scope>
</reference>